<gene>
    <name evidence="1" type="ORF">L484_019976</name>
</gene>
<keyword evidence="2" id="KW-1185">Reference proteome</keyword>
<reference evidence="2" key="1">
    <citation type="submission" date="2013-01" db="EMBL/GenBank/DDBJ databases">
        <title>Draft Genome Sequence of a Mulberry Tree, Morus notabilis C.K. Schneid.</title>
        <authorList>
            <person name="He N."/>
            <person name="Zhao S."/>
        </authorList>
    </citation>
    <scope>NUCLEOTIDE SEQUENCE</scope>
</reference>
<evidence type="ECO:0000313" key="2">
    <source>
        <dbReference type="Proteomes" id="UP000030645"/>
    </source>
</evidence>
<dbReference type="AlphaFoldDB" id="W9QX38"/>
<protein>
    <submittedName>
        <fullName evidence="1">Uncharacterized protein</fullName>
    </submittedName>
</protein>
<dbReference type="EMBL" id="KE344319">
    <property type="protein sequence ID" value="EXB56931.1"/>
    <property type="molecule type" value="Genomic_DNA"/>
</dbReference>
<sequence length="95" mass="10570">MEATSPCFIALDVSEEIMVEFFVESINFLYCQIFPRQAQIVAPSVLDGGGGVAAIIINIRRIQRLFLIPCFLLPGVLKDRKDDDANVRPTLMGIE</sequence>
<organism evidence="1 2">
    <name type="scientific">Morus notabilis</name>
    <dbReference type="NCBI Taxonomy" id="981085"/>
    <lineage>
        <taxon>Eukaryota</taxon>
        <taxon>Viridiplantae</taxon>
        <taxon>Streptophyta</taxon>
        <taxon>Embryophyta</taxon>
        <taxon>Tracheophyta</taxon>
        <taxon>Spermatophyta</taxon>
        <taxon>Magnoliopsida</taxon>
        <taxon>eudicotyledons</taxon>
        <taxon>Gunneridae</taxon>
        <taxon>Pentapetalae</taxon>
        <taxon>rosids</taxon>
        <taxon>fabids</taxon>
        <taxon>Rosales</taxon>
        <taxon>Moraceae</taxon>
        <taxon>Moreae</taxon>
        <taxon>Morus</taxon>
    </lineage>
</organism>
<dbReference type="Proteomes" id="UP000030645">
    <property type="component" value="Unassembled WGS sequence"/>
</dbReference>
<name>W9QX38_9ROSA</name>
<evidence type="ECO:0000313" key="1">
    <source>
        <dbReference type="EMBL" id="EXB56931.1"/>
    </source>
</evidence>
<proteinExistence type="predicted"/>
<accession>W9QX38</accession>